<organism evidence="2 3">
    <name type="scientific">Gluconacetobacter liquefaciens</name>
    <name type="common">Acetobacter liquefaciens</name>
    <dbReference type="NCBI Taxonomy" id="89584"/>
    <lineage>
        <taxon>Bacteria</taxon>
        <taxon>Pseudomonadati</taxon>
        <taxon>Pseudomonadota</taxon>
        <taxon>Alphaproteobacteria</taxon>
        <taxon>Acetobacterales</taxon>
        <taxon>Acetobacteraceae</taxon>
        <taxon>Gluconacetobacter</taxon>
    </lineage>
</organism>
<dbReference type="EMBL" id="QQAW01000005">
    <property type="protein sequence ID" value="RDI37653.1"/>
    <property type="molecule type" value="Genomic_DNA"/>
</dbReference>
<feature type="transmembrane region" description="Helical" evidence="1">
    <location>
        <begin position="52"/>
        <end position="77"/>
    </location>
</feature>
<sequence length="79" mass="8250">MLTAPLHVFPGRLPGACDPHAVIRMEGTQVMDNKRLAGIPGDDRVMNKGRQILGGVIVVAVLVAAILASILVSPTIISP</sequence>
<evidence type="ECO:0000313" key="3">
    <source>
        <dbReference type="Proteomes" id="UP000254958"/>
    </source>
</evidence>
<reference evidence="2 3" key="1">
    <citation type="submission" date="2018-07" db="EMBL/GenBank/DDBJ databases">
        <title>Genomic Encyclopedia of Type Strains, Phase IV (KMG-IV): sequencing the most valuable type-strain genomes for metagenomic binning, comparative biology and taxonomic classification.</title>
        <authorList>
            <person name="Goeker M."/>
        </authorList>
    </citation>
    <scope>NUCLEOTIDE SEQUENCE [LARGE SCALE GENOMIC DNA]</scope>
    <source>
        <strain evidence="2 3">DSM 5603</strain>
    </source>
</reference>
<comment type="caution">
    <text evidence="2">The sequence shown here is derived from an EMBL/GenBank/DDBJ whole genome shotgun (WGS) entry which is preliminary data.</text>
</comment>
<gene>
    <name evidence="2" type="ORF">C7453_10561</name>
</gene>
<keyword evidence="1" id="KW-1133">Transmembrane helix</keyword>
<keyword evidence="1" id="KW-0472">Membrane</keyword>
<proteinExistence type="predicted"/>
<keyword evidence="1" id="KW-0812">Transmembrane</keyword>
<name>A0A370G6I2_GLULI</name>
<keyword evidence="3" id="KW-1185">Reference proteome</keyword>
<dbReference type="AlphaFoldDB" id="A0A370G6I2"/>
<evidence type="ECO:0000256" key="1">
    <source>
        <dbReference type="SAM" id="Phobius"/>
    </source>
</evidence>
<dbReference type="Proteomes" id="UP000254958">
    <property type="component" value="Unassembled WGS sequence"/>
</dbReference>
<evidence type="ECO:0000313" key="2">
    <source>
        <dbReference type="EMBL" id="RDI37653.1"/>
    </source>
</evidence>
<protein>
    <submittedName>
        <fullName evidence="2">Uncharacterized protein</fullName>
    </submittedName>
</protein>
<accession>A0A370G6I2</accession>